<evidence type="ECO:0000256" key="5">
    <source>
        <dbReference type="SAM" id="SignalP"/>
    </source>
</evidence>
<comment type="caution">
    <text evidence="7">The sequence shown here is derived from an EMBL/GenBank/DDBJ whole genome shotgun (WGS) entry which is preliminary data.</text>
</comment>
<evidence type="ECO:0000256" key="3">
    <source>
        <dbReference type="ARBA" id="ARBA00023157"/>
    </source>
</evidence>
<dbReference type="EMBL" id="CAJJDN010000125">
    <property type="protein sequence ID" value="CAD8120365.1"/>
    <property type="molecule type" value="Genomic_DNA"/>
</dbReference>
<evidence type="ECO:0000256" key="2">
    <source>
        <dbReference type="ARBA" id="ARBA00022737"/>
    </source>
</evidence>
<feature type="domain" description="EGF-like" evidence="6">
    <location>
        <begin position="1146"/>
        <end position="1178"/>
    </location>
</feature>
<dbReference type="SMART" id="SM00181">
    <property type="entry name" value="EGF"/>
    <property type="match status" value="18"/>
</dbReference>
<feature type="domain" description="EGF-like" evidence="6">
    <location>
        <begin position="1449"/>
        <end position="1496"/>
    </location>
</feature>
<dbReference type="Proteomes" id="UP000692954">
    <property type="component" value="Unassembled WGS sequence"/>
</dbReference>
<feature type="domain" description="EGF-like" evidence="6">
    <location>
        <begin position="2246"/>
        <end position="2280"/>
    </location>
</feature>
<keyword evidence="4" id="KW-0472">Membrane</keyword>
<evidence type="ECO:0000256" key="1">
    <source>
        <dbReference type="ARBA" id="ARBA00022729"/>
    </source>
</evidence>
<dbReference type="PANTHER" id="PTHR38934:SF6">
    <property type="entry name" value="CHROMOSOME UNDETERMINED SCAFFOLD_176, WHOLE GENOME SHOTGUN SEQUENCE"/>
    <property type="match status" value="1"/>
</dbReference>
<dbReference type="OrthoDB" id="4405280at2759"/>
<feature type="domain" description="EGF-like" evidence="6">
    <location>
        <begin position="779"/>
        <end position="811"/>
    </location>
</feature>
<feature type="chain" id="PRO_5035842903" description="EGF-like domain-containing protein" evidence="5">
    <location>
        <begin position="19"/>
        <end position="3401"/>
    </location>
</feature>
<evidence type="ECO:0000259" key="6">
    <source>
        <dbReference type="SMART" id="SM00181"/>
    </source>
</evidence>
<feature type="transmembrane region" description="Helical" evidence="4">
    <location>
        <begin position="3116"/>
        <end position="3137"/>
    </location>
</feature>
<dbReference type="InterPro" id="IPR000742">
    <property type="entry name" value="EGF"/>
</dbReference>
<feature type="domain" description="EGF-like" evidence="6">
    <location>
        <begin position="408"/>
        <end position="437"/>
    </location>
</feature>
<feature type="domain" description="EGF-like" evidence="6">
    <location>
        <begin position="1791"/>
        <end position="1834"/>
    </location>
</feature>
<protein>
    <recommendedName>
        <fullName evidence="6">EGF-like domain-containing protein</fullName>
    </recommendedName>
</protein>
<feature type="domain" description="EGF-like" evidence="6">
    <location>
        <begin position="2490"/>
        <end position="2524"/>
    </location>
</feature>
<gene>
    <name evidence="7" type="ORF">PSON_ATCC_30995.1.T1250182</name>
</gene>
<feature type="domain" description="EGF-like" evidence="6">
    <location>
        <begin position="838"/>
        <end position="872"/>
    </location>
</feature>
<keyword evidence="4" id="KW-0812">Transmembrane</keyword>
<proteinExistence type="predicted"/>
<dbReference type="InterPro" id="IPR011936">
    <property type="entry name" value="Myxo_disulph_rpt"/>
</dbReference>
<dbReference type="NCBIfam" id="TIGR02232">
    <property type="entry name" value="myxo_disulf_rpt"/>
    <property type="match status" value="12"/>
</dbReference>
<evidence type="ECO:0000313" key="7">
    <source>
        <dbReference type="EMBL" id="CAD8120365.1"/>
    </source>
</evidence>
<feature type="transmembrane region" description="Helical" evidence="4">
    <location>
        <begin position="3262"/>
        <end position="3280"/>
    </location>
</feature>
<accession>A0A8S1QYV7</accession>
<reference evidence="7" key="1">
    <citation type="submission" date="2021-01" db="EMBL/GenBank/DDBJ databases">
        <authorList>
            <consortium name="Genoscope - CEA"/>
            <person name="William W."/>
        </authorList>
    </citation>
    <scope>NUCLEOTIDE SEQUENCE</scope>
</reference>
<feature type="domain" description="EGF-like" evidence="6">
    <location>
        <begin position="2165"/>
        <end position="2198"/>
    </location>
</feature>
<keyword evidence="8" id="KW-1185">Reference proteome</keyword>
<keyword evidence="4" id="KW-1133">Transmembrane helix</keyword>
<evidence type="ECO:0000256" key="4">
    <source>
        <dbReference type="SAM" id="Phobius"/>
    </source>
</evidence>
<organism evidence="7 8">
    <name type="scientific">Paramecium sonneborni</name>
    <dbReference type="NCBI Taxonomy" id="65129"/>
    <lineage>
        <taxon>Eukaryota</taxon>
        <taxon>Sar</taxon>
        <taxon>Alveolata</taxon>
        <taxon>Ciliophora</taxon>
        <taxon>Intramacronucleata</taxon>
        <taxon>Oligohymenophorea</taxon>
        <taxon>Peniculida</taxon>
        <taxon>Parameciidae</taxon>
        <taxon>Paramecium</taxon>
    </lineage>
</organism>
<feature type="domain" description="EGF-like" evidence="6">
    <location>
        <begin position="1524"/>
        <end position="1556"/>
    </location>
</feature>
<dbReference type="PANTHER" id="PTHR38934">
    <property type="entry name" value="HYPHALLY REGULATED CELL WALL PROTEIN 1"/>
    <property type="match status" value="1"/>
</dbReference>
<feature type="domain" description="EGF-like" evidence="6">
    <location>
        <begin position="1205"/>
        <end position="1239"/>
    </location>
</feature>
<feature type="transmembrane region" description="Helical" evidence="4">
    <location>
        <begin position="3317"/>
        <end position="3337"/>
    </location>
</feature>
<feature type="transmembrane region" description="Helical" evidence="4">
    <location>
        <begin position="3349"/>
        <end position="3372"/>
    </location>
</feature>
<feature type="transmembrane region" description="Helical" evidence="4">
    <location>
        <begin position="3013"/>
        <end position="3035"/>
    </location>
</feature>
<feature type="domain" description="EGF-like" evidence="6">
    <location>
        <begin position="1071"/>
        <end position="1118"/>
    </location>
</feature>
<dbReference type="InterPro" id="IPR006212">
    <property type="entry name" value="Furin_repeat"/>
</dbReference>
<keyword evidence="3" id="KW-1015">Disulfide bond</keyword>
<feature type="transmembrane region" description="Helical" evidence="4">
    <location>
        <begin position="3209"/>
        <end position="3229"/>
    </location>
</feature>
<feature type="domain" description="EGF-like" evidence="6">
    <location>
        <begin position="1921"/>
        <end position="1955"/>
    </location>
</feature>
<feature type="domain" description="EGF-like" evidence="6">
    <location>
        <begin position="1862"/>
        <end position="1894"/>
    </location>
</feature>
<feature type="domain" description="EGF-like" evidence="6">
    <location>
        <begin position="711"/>
        <end position="752"/>
    </location>
</feature>
<dbReference type="Pfam" id="PF13948">
    <property type="entry name" value="DUF4215"/>
    <property type="match status" value="33"/>
</dbReference>
<feature type="signal peptide" evidence="5">
    <location>
        <begin position="1"/>
        <end position="18"/>
    </location>
</feature>
<keyword evidence="2" id="KW-0677">Repeat</keyword>
<evidence type="ECO:0000313" key="8">
    <source>
        <dbReference type="Proteomes" id="UP000692954"/>
    </source>
</evidence>
<feature type="domain" description="EGF-like" evidence="6">
    <location>
        <begin position="2607"/>
        <end position="2643"/>
    </location>
</feature>
<keyword evidence="1 5" id="KW-0732">Signal</keyword>
<feature type="domain" description="EGF-like" evidence="6">
    <location>
        <begin position="1583"/>
        <end position="1617"/>
    </location>
</feature>
<sequence length="3401" mass="385597">MSAIQVWLALADWVIVDSSFLQGFTSYSNWQISKQCNTYESGASHESYTCNQNSIKYARLKKDNARIAKEFETKSYRQEVIVDIFFNNDASFPSDKRAYFSLNITRSSNNILQQSNYLSSQLTQNSNIICNSSGTQYFNFQTVVGTSTESYNEKFSISIGIQSEDDKQHLGIRNLFVYAKYCLPFCKTCSSSTSCLTCYHGTLTGGSCSCDPSNQFAQTGIGCRQECARDYFIARSDNICVPDRRIKSYVIYFESTTFSAYTPFQFVQDSTNIRNSPSLIHTCSSISYVGSLIYNEGMSLQFANSQSLKFIRLRITFYIKGFQNNNKIQIFLDGQIQGQIIKATTDYTFDRVTKIQSSSTNCSTYDLIRIEAILRTYSASPKLILQGALLTQATSIWGFRNITIDNGNCQENCAICADFSTCQQCNSGYVLFQNGCVGVCPVHSTNCIDYADMIPNSRYLAKGFYNLNMSTSDINNFFDSTTATGSNFITGQKFSIFPTKFVLGGVMVWNNAIYSKQWYIFKPHYAVSIRFNVTYGDLYGGNFYYTIQGVKSIAHPKPSSGGQNFIGKNLNEMTKYFEILQHPFTSSPLNIQFECTNPTSDAKNSFCAISEYFIVVHYCLPFCENCNDGVSCVMWKDGHNSQYCNTDQFLYFDSISETYSCKNCNQPGCLTCKNIEECTSCDSSSQYNTLINGVCLPINPPIIKCDKSCATCTGTLKTNCQTCVSDFHRSFSHNQCVCQLGFHEDGFNVGCFPVCGDLLIVNGEECDDGNYDPYDGCNNCKASCDDTCKECLQGICFDCQQGFQLVDNRCIAICGDNLLVKTEECEDSNSIPYDGCYNCKFQCPNHCIDCQFGKCIKCDESNGWYLEDNICQPICGDGIIAFQSEQCDDKNYQTFCFQCMNQCQDSCQSCYNGYCYQCDIGWVLNTIEKYCYPIDGDRLVVGNEQCDDGNKIQNDGCFLSQFEEQISCESGFEMINNICKENNVDGLVVGIEQCDDQNLIGQDGCFQNRFDCPQFCLSCVLGQCLQCHQTSGYGYLNIFNNKCQSFCGDGIKSIEEDCDDGNEIPYDGCFECQLQCQVVCTDCRQGICYECGVEGWHLINSYCECREGWHLINNNHCEIICGDAVVVQDLEECDDGNYDPYDGCNNCKASCDDTCKECLQGICFDCQQGFQLVDNRCIAICGDNLLVKTEECEDSNSIPYDGCYNCKFQCPNHCIDCQFGKCIKCDESNGWYLEDNICQPICGDGIIAFQSEQCDDKNYQTFCFQCMNQCQDSCQSCYNGYCYQCDIGWVLNTIEKYCYPIDGDRLVVGNEQCDDGNKIQNDGCFLSQFEEQISCEQDWQGQCQKCRSGFEMINNICKENNVDGLVVGIEQCDDQNLIGQDGCFQNRFDCPQFCLSCVLGQCLQCHQTSGYGYLNIFNNKCQSFCGDGIKSIEEDCDDGNEIPYDGCFECQLQCQVVCTDCRQGICYECGVEGWHLINSYCECREGWHLINNNHCEIICGDAVVVQDLEECDDGNYDPYDGCNNCKASCDDTCKECLQGICFDCQQGFQLVDNRCIAICGDNLLVKTEECEDSNSIPYDGCYNCKFQCPNHCIDCQFGKCIKCDESNGWYLEDNICQPICGDGIIAFQSEQCDDKNYQTFCFQCMNQCQDSCQSCYNGYCYQCDIGWVLNTIEKYCYPIDGDRLVVGNEQCDDGNKIQNDGCFLSQFEEQISCESGFEMINNICKENNVDGLVVGIEQCDDQNLIGQDGCFQNRFDCPQFCLSCVLGQCLQCHQTSGYGYLNIFNNKCQSFCGDVCTDCRQGICYECGVEGWHLINSYCECREGWHLINNNHCEIICGDAVVVQDLEECDDGNYDPYDGCNNCKASCDDTCKECLQGICFDCQQGFQLVDNRCIAICGDNLLVKTEECEDSNSIPYDGCYNCKFQCPNHCIDCQFGKCIKCDESNGWYLEDNICQPICGDGIIAFQSEQCDDKNYQTFCFQCMNQCQDSCQSCYNGYCYQCDIGWVLNTIEKYCYPIDGDRLVVGNEQCDDGNKIQNDGCFLSQFEEQISCEQDWQGQCQKCRSGFEMINNICKENNVDGLVVGIEQCDDQNLIGQDGCFQNRFDCPQFCLSCVLGQCLQCHQTSGYGYLNIFNNKCQSFCGDGIKSIEEDCDDGNEIPYDGCFECQLQCQVVCTDCRQGICYECGVEGWHLINSYCEYLEECDDGNYDPYDGLDNRCIAICGDNLLVKTEECEDSNSIPYDGCYNCKFQCPNHCIDCQFGKCIKCDESNGWYLEDNICQPICGDGIIAFQSEQCDDKNYQTFCFQCMNQCQDSCQSCYNGYCYQCDIGWVLNTIEKYCYPIDGDRLVVGNEQCDDGNKIQNDGCFLSQFEEQISCEQDWQGQCQKCRSGFEMINNICKENNVDGLVVGIEQCDDQNLIGQDGCFQNRFDCPQFCLSCVLGQCLQCHQTSGYGYLNIFNNKCQSFCGDGIKSIEEDCDDGNEIPYDGCFECQYSCDLNCIDCQKGVCNACLFGFNLNEVKNRCFSLCGDGIITIDEQCDDGANKDCFNCQFQCQKECLSCYQGQCYQCEGIGWEIDLIQRICISTCGDGIRAGIEQCDYDNQSEINECHQCQFSCQQQCTKCIMGICQECNTHGWQLSEYRCIPFCGDQIILEYEECDDGNIIPYDGCFECKLQCQIECTECKTGICYECGEEGWHLINNHCEAICGDAIVIKDLEQCDDGNFIQYDGCYQCQFQCQEMCTLCEEGICYECENFGWIIDIHDCKPICGDGVIIGNEQCDDMNNNQNDGCHQCLFACDQYCIDCQQGICQFCELGRFIVQNVCISQCGDGAYVKSVEFCDDGNRENGDGCDTYCNTEVNYLCQNKQGEVSICAYSKQPEFNIKLFSTFAGDFQDVSVTFDQKMKYQNEDDENKISPLIIISILDMKDSQFEIIQQIIKSEQNDEISDITILLKVKFSAPIERPQLKIQFLNDSFVSEYNLPLKQLTKTIQLLTPSVLSSTQINLAQSTVAYNQAVIYFLISISGVCLLTGSSEIFWNLMDQLQYLSYIKYINIQFPPNLNIYFEVFKLISIEPVTQALGIDNLLNLFQQEQNNQINQDHKFAIDDINSRFLENFSSFIFCLISAYLGYFFFKITYLLLYRLQPYLLLQMNRKIASGFYLIRKQSQKICKDFHYNSIFRVIMSNAYDISFSMTLQLAYFQNNNVSETINSYISLVVCAMYLAISIFIFNILQNFSSKNTLKAKKKYESLFEGIRDSKNVWIIQYNTISLIKKFAFISLIVFMQTEGKLQTLLIALNQTLFLSYCLLNKPFQTNSEYYKIVITETFVVFNTITFILYDYFKDIGLTQNFSINLGWIHISTFSTILIMSLVIDIYSQINLMKLKLKKIFCNDQKKDVRASVTLFI</sequence>
<dbReference type="SMART" id="SM00261">
    <property type="entry name" value="FU"/>
    <property type="match status" value="16"/>
</dbReference>
<feature type="domain" description="EGF-like" evidence="6">
    <location>
        <begin position="2670"/>
        <end position="2703"/>
    </location>
</feature>
<name>A0A8S1QYV7_9CILI</name>